<dbReference type="SUPFAM" id="SSF51445">
    <property type="entry name" value="(Trans)glycosidases"/>
    <property type="match status" value="1"/>
</dbReference>
<dbReference type="Proteomes" id="UP000278715">
    <property type="component" value="Chromosome"/>
</dbReference>
<evidence type="ECO:0000256" key="13">
    <source>
        <dbReference type="NCBIfam" id="TIGR02402"/>
    </source>
</evidence>
<evidence type="ECO:0000313" key="25">
    <source>
        <dbReference type="EMBL" id="AZF77200.1"/>
    </source>
</evidence>
<protein>
    <recommendedName>
        <fullName evidence="5 13">Malto-oligosyltrehalose trehalohydrolase</fullName>
        <shortName evidence="14">MTHase</shortName>
        <ecNumber evidence="4 13">3.2.1.141</ecNumber>
    </recommendedName>
    <alternativeName>
        <fullName evidence="11 14">4-alpha-D-((1-&gt;4)-alpha-D-glucano)trehalose trehalohydrolase</fullName>
    </alternativeName>
    <alternativeName>
        <fullName evidence="10 14">Maltooligosyl trehalose trehalohydrolase</fullName>
    </alternativeName>
</protein>
<evidence type="ECO:0000313" key="26">
    <source>
        <dbReference type="EMBL" id="AZF79805.1"/>
    </source>
</evidence>
<evidence type="ECO:0000313" key="34">
    <source>
        <dbReference type="Proteomes" id="UP000076770"/>
    </source>
</evidence>
<evidence type="ECO:0000313" key="30">
    <source>
        <dbReference type="EMBL" id="SAI85778.1"/>
    </source>
</evidence>
<evidence type="ECO:0000256" key="17">
    <source>
        <dbReference type="PIRSR" id="PIRSR006337-3"/>
    </source>
</evidence>
<comment type="catalytic activity">
    <reaction evidence="12 14">
        <text>hydrolysis of (1-&gt;4)-alpha-D-glucosidic linkage in 4-alpha-D-[(1-&gt;4)-alpha-D-glucanosyl]n trehalose to yield trehalose and (1-&gt;4)-alpha-D-glucan.</text>
        <dbReference type="EC" id="3.2.1.141"/>
    </reaction>
</comment>
<dbReference type="SMR" id="A0A0E3KD25"/>
<dbReference type="GeneID" id="1453599"/>
<dbReference type="OMA" id="FTPMLFM"/>
<dbReference type="InterPro" id="IPR044901">
    <property type="entry name" value="Trehalose_TreZ_E-set_sf"/>
</dbReference>
<dbReference type="Gene3D" id="3.20.20.80">
    <property type="entry name" value="Glycosidases"/>
    <property type="match status" value="1"/>
</dbReference>
<evidence type="ECO:0000256" key="10">
    <source>
        <dbReference type="ARBA" id="ARBA00032057"/>
    </source>
</evidence>
<dbReference type="PIRSF" id="PIRSF006337">
    <property type="entry name" value="Trehalose_TreZ"/>
    <property type="match status" value="1"/>
</dbReference>
<keyword evidence="8" id="KW-0119">Carbohydrate metabolism</keyword>
<dbReference type="SMART" id="SM00642">
    <property type="entry name" value="Aamy"/>
    <property type="match status" value="1"/>
</dbReference>
<dbReference type="Proteomes" id="UP000267993">
    <property type="component" value="Chromosome"/>
</dbReference>
<name>A0A0E3KD25_SACSO</name>
<dbReference type="EC" id="3.2.1.141" evidence="4 13"/>
<evidence type="ECO:0000256" key="15">
    <source>
        <dbReference type="PIRSR" id="PIRSR006337-1"/>
    </source>
</evidence>
<keyword evidence="7 14" id="KW-0378">Hydrolase</keyword>
<dbReference type="EMBL" id="LT549890">
    <property type="protein sequence ID" value="SAI85778.1"/>
    <property type="molecule type" value="Genomic_DNA"/>
</dbReference>
<dbReference type="InterPro" id="IPR014756">
    <property type="entry name" value="Ig_E-set"/>
</dbReference>
<dbReference type="InterPro" id="IPR013780">
    <property type="entry name" value="Glyco_hydro_b"/>
</dbReference>
<dbReference type="CDD" id="cd11325">
    <property type="entry name" value="AmyAc_GTHase"/>
    <property type="match status" value="1"/>
</dbReference>
<dbReference type="InterPro" id="IPR012768">
    <property type="entry name" value="Trehalose_TreZ"/>
</dbReference>
<dbReference type="Gene3D" id="2.60.40.10">
    <property type="entry name" value="Immunoglobulins"/>
    <property type="match status" value="1"/>
</dbReference>
<keyword evidence="9 14" id="KW-0326">Glycosidase</keyword>
<feature type="site" description="Transition state stabilizer" evidence="17">
    <location>
        <position position="380"/>
    </location>
</feature>
<evidence type="ECO:0000313" key="20">
    <source>
        <dbReference type="EMBL" id="AKA77580.1"/>
    </source>
</evidence>
<sequence>MTFGYKLDEDGVTFNLWAPYQRKVKLKILNRGIYEMERDDKGYFTITLDNVRVGDRYKYILDDNSEVPDPASRYQPEGVHGYSEIISPDFEWDDENSVKVKREDLVIYELHIGTFTSEGTFEGVIKKLNYLKELGVTAIEIMPIAQFPGKKDWGYDGVYLYAVQNSYGGPSGFRKLVNEAHKLGLAVILDVVYNHVGPEGNYMVKLGPYFSEKYKTPWGLTFNFDDAGSDEVRKFILENVEYWINEFHVDGFRLDAVHAIIDNSPKHILEDIADVVHKYDKIVIAESDLNDPRVVNPKEKCGYNIDAQWVDDFHHAIHAFLTGERQGYYSDFGSIGDIVKSYKDVFIYDGKYSNFRRKTHGKSVGDLDGCKFVVYIQNHDQVGNRGGGERLIKLVDKESYKIAAALYILSPYIPMIFMGEEYGEENPFYYFSDFSDPKLIQGVREGRRRENGQETDPQSDCTFNDSKLSWKINDDILSFYKSLIKIRKEYGLACNRKLSVENGNYWLTVKGNGCLAVYVFSKSVIEMKYSGTLVLSSNSSFPSQITESKYELDKGFALYKL</sequence>
<dbReference type="Proteomes" id="UP000273443">
    <property type="component" value="Chromosome"/>
</dbReference>
<dbReference type="Pfam" id="PF00128">
    <property type="entry name" value="Alpha-amylase"/>
    <property type="match status" value="2"/>
</dbReference>
<evidence type="ECO:0000313" key="39">
    <source>
        <dbReference type="Proteomes" id="UP000275843"/>
    </source>
</evidence>
<feature type="active site" description="Nucleophile" evidence="15">
    <location>
        <position position="255"/>
    </location>
</feature>
<evidence type="ECO:0000313" key="41">
    <source>
        <dbReference type="Proteomes" id="UP000282269"/>
    </source>
</evidence>
<evidence type="ECO:0000313" key="29">
    <source>
        <dbReference type="EMBL" id="QPG49397.1"/>
    </source>
</evidence>
<dbReference type="UniPathway" id="UPA00299"/>
<evidence type="ECO:0000313" key="23">
    <source>
        <dbReference type="EMBL" id="AZF71969.1"/>
    </source>
</evidence>
<dbReference type="KEGG" id="ssof:SULC_2825"/>
<dbReference type="KEGG" id="ssoa:SULA_2827"/>
<dbReference type="EMBL" id="CP050869">
    <property type="protein sequence ID" value="QPG49397.1"/>
    <property type="molecule type" value="Genomic_DNA"/>
</dbReference>
<dbReference type="EMBL" id="CP033240">
    <property type="protein sequence ID" value="AZF82411.1"/>
    <property type="molecule type" value="Genomic_DNA"/>
</dbReference>
<evidence type="ECO:0000256" key="16">
    <source>
        <dbReference type="PIRSR" id="PIRSR006337-2"/>
    </source>
</evidence>
<dbReference type="EMBL" id="CP011057">
    <property type="protein sequence ID" value="AKA80270.1"/>
    <property type="molecule type" value="Genomic_DNA"/>
</dbReference>
<feature type="domain" description="Glycosyl hydrolase family 13 catalytic" evidence="18">
    <location>
        <begin position="84"/>
        <end position="487"/>
    </location>
</feature>
<feature type="active site" description="Proton donor" evidence="15">
    <location>
        <position position="286"/>
    </location>
</feature>
<evidence type="ECO:0000313" key="42">
    <source>
        <dbReference type="Proteomes" id="UP000594632"/>
    </source>
</evidence>
<evidence type="ECO:0000313" key="31">
    <source>
        <dbReference type="Proteomes" id="UP000033057"/>
    </source>
</evidence>
<dbReference type="Gene3D" id="2.60.40.1180">
    <property type="entry name" value="Golgi alpha-mannosidase II"/>
    <property type="match status" value="1"/>
</dbReference>
<dbReference type="GO" id="GO:0033942">
    <property type="term" value="F:4-alpha-D-(1-&gt;4)-alpha-D-glucanotrehalose trehalohydrolase activity"/>
    <property type="evidence" value="ECO:0007669"/>
    <property type="project" value="UniProtKB-EC"/>
</dbReference>
<dbReference type="Proteomes" id="UP000076770">
    <property type="component" value="Chromosome i"/>
</dbReference>
<dbReference type="OrthoDB" id="18347at2157"/>
<dbReference type="KEGG" id="ssol:SULB_2828"/>
<feature type="binding site" evidence="16">
    <location>
        <begin position="379"/>
        <end position="384"/>
    </location>
    <ligand>
        <name>substrate</name>
    </ligand>
</feature>
<dbReference type="EMBL" id="CP033236">
    <property type="protein sequence ID" value="AZF71969.1"/>
    <property type="molecule type" value="Genomic_DNA"/>
</dbReference>
<dbReference type="InterPro" id="IPR004193">
    <property type="entry name" value="Glyco_hydro_13_N"/>
</dbReference>
<reference evidence="29 42" key="6">
    <citation type="journal article" date="2020" name="Nat. Commun.">
        <title>The structures of two archaeal type IV pili illuminate evolutionary relationships.</title>
        <authorList>
            <person name="Wang F."/>
            <person name="Baquero D.P."/>
            <person name="Su Z."/>
            <person name="Beltran L.C."/>
            <person name="Prangishvili D."/>
            <person name="Krupovic M."/>
            <person name="Egelman E.H."/>
        </authorList>
    </citation>
    <scope>NUCLEOTIDE SEQUENCE [LARGE SCALE GENOMIC DNA]</scope>
    <source>
        <strain evidence="29 42">POZ149</strain>
    </source>
</reference>
<evidence type="ECO:0000313" key="24">
    <source>
        <dbReference type="EMBL" id="AZF74589.1"/>
    </source>
</evidence>
<dbReference type="GO" id="GO:0005992">
    <property type="term" value="P:trehalose biosynthetic process"/>
    <property type="evidence" value="ECO:0007669"/>
    <property type="project" value="UniProtKB-UniRule"/>
</dbReference>
<dbReference type="EMBL" id="CP011055">
    <property type="protein sequence ID" value="AKA74884.1"/>
    <property type="molecule type" value="Genomic_DNA"/>
</dbReference>
<feature type="binding site" evidence="16">
    <location>
        <begin position="253"/>
        <end position="258"/>
    </location>
    <ligand>
        <name>substrate</name>
    </ligand>
</feature>
<dbReference type="CDD" id="cd02853">
    <property type="entry name" value="E_set_MTHase_like_N"/>
    <property type="match status" value="1"/>
</dbReference>
<evidence type="ECO:0000259" key="18">
    <source>
        <dbReference type="SMART" id="SM00642"/>
    </source>
</evidence>
<evidence type="ECO:0000256" key="4">
    <source>
        <dbReference type="ARBA" id="ARBA00012268"/>
    </source>
</evidence>
<dbReference type="Proteomes" id="UP000273194">
    <property type="component" value="Chromosome"/>
</dbReference>
<evidence type="ECO:0000256" key="12">
    <source>
        <dbReference type="ARBA" id="ARBA00034013"/>
    </source>
</evidence>
<dbReference type="EMBL" id="CP033239">
    <property type="protein sequence ID" value="AZF79805.1"/>
    <property type="molecule type" value="Genomic_DNA"/>
</dbReference>
<evidence type="ECO:0000313" key="27">
    <source>
        <dbReference type="EMBL" id="AZF82411.1"/>
    </source>
</evidence>
<evidence type="ECO:0000313" key="36">
    <source>
        <dbReference type="Proteomes" id="UP000269431"/>
    </source>
</evidence>
<evidence type="ECO:0000256" key="1">
    <source>
        <dbReference type="ARBA" id="ARBA00004496"/>
    </source>
</evidence>
<evidence type="ECO:0000313" key="21">
    <source>
        <dbReference type="EMBL" id="AKA80270.1"/>
    </source>
</evidence>
<dbReference type="Proteomes" id="UP000275843">
    <property type="component" value="Chromosome"/>
</dbReference>
<evidence type="ECO:0000313" key="28">
    <source>
        <dbReference type="EMBL" id="AZF85017.1"/>
    </source>
</evidence>
<evidence type="ECO:0000256" key="6">
    <source>
        <dbReference type="ARBA" id="ARBA00022490"/>
    </source>
</evidence>
<dbReference type="Gene3D" id="1.10.10.760">
    <property type="entry name" value="E-set domains of sugar-utilizing enzymes"/>
    <property type="match status" value="1"/>
</dbReference>
<dbReference type="PANTHER" id="PTHR43002">
    <property type="entry name" value="GLYCOGEN DEBRANCHING ENZYME"/>
    <property type="match status" value="1"/>
</dbReference>
<dbReference type="Proteomes" id="UP000282269">
    <property type="component" value="Chromosome"/>
</dbReference>
<evidence type="ECO:0000256" key="11">
    <source>
        <dbReference type="ARBA" id="ARBA00033284"/>
    </source>
</evidence>
<dbReference type="RefSeq" id="WP_009989788.1">
    <property type="nucleotide sequence ID" value="NZ_CP011055.2"/>
</dbReference>
<dbReference type="EMBL" id="CP011056">
    <property type="protein sequence ID" value="AKA77580.1"/>
    <property type="molecule type" value="Genomic_DNA"/>
</dbReference>
<organism evidence="20 31">
    <name type="scientific">Saccharolobus solfataricus</name>
    <name type="common">Sulfolobus solfataricus</name>
    <dbReference type="NCBI Taxonomy" id="2287"/>
    <lineage>
        <taxon>Archaea</taxon>
        <taxon>Thermoproteota</taxon>
        <taxon>Thermoprotei</taxon>
        <taxon>Sulfolobales</taxon>
        <taxon>Sulfolobaceae</taxon>
        <taxon>Saccharolobus</taxon>
    </lineage>
</organism>
<evidence type="ECO:0000256" key="7">
    <source>
        <dbReference type="ARBA" id="ARBA00022801"/>
    </source>
</evidence>
<dbReference type="Proteomes" id="UP000033057">
    <property type="component" value="Chromosome"/>
</dbReference>
<dbReference type="GeneID" id="44130795"/>
<feature type="binding site" evidence="16">
    <location>
        <begin position="311"/>
        <end position="315"/>
    </location>
    <ligand>
        <name>substrate</name>
    </ligand>
</feature>
<comment type="subcellular location">
    <subcellularLocation>
        <location evidence="1 15">Cytoplasm</location>
    </subcellularLocation>
</comment>
<dbReference type="Pfam" id="PF02922">
    <property type="entry name" value="CBM_48"/>
    <property type="match status" value="1"/>
</dbReference>
<reference evidence="30" key="3">
    <citation type="submission" date="2016-04" db="EMBL/GenBank/DDBJ databases">
        <authorList>
            <person name="Evans L.H."/>
            <person name="Alamgir A."/>
            <person name="Owens N."/>
            <person name="Weber N.D."/>
            <person name="Virtaneva K."/>
            <person name="Barbian K."/>
            <person name="Babar A."/>
            <person name="Rosenke K."/>
        </authorList>
    </citation>
    <scope>NUCLEOTIDE SEQUENCE</scope>
    <source>
        <strain evidence="30">P1</strain>
    </source>
</reference>
<evidence type="ECO:0000313" key="38">
    <source>
        <dbReference type="Proteomes" id="UP000273443"/>
    </source>
</evidence>
<dbReference type="EMBL" id="CP033241">
    <property type="protein sequence ID" value="AZF85017.1"/>
    <property type="molecule type" value="Genomic_DNA"/>
</dbReference>
<evidence type="ECO:0000313" key="22">
    <source>
        <dbReference type="EMBL" id="AZF69349.1"/>
    </source>
</evidence>
<evidence type="ECO:0000313" key="19">
    <source>
        <dbReference type="EMBL" id="AKA74884.1"/>
    </source>
</evidence>
<dbReference type="Proteomes" id="UP000594632">
    <property type="component" value="Chromosome"/>
</dbReference>
<evidence type="ECO:0000256" key="5">
    <source>
        <dbReference type="ARBA" id="ARBA00015938"/>
    </source>
</evidence>
<dbReference type="Proteomes" id="UP000033085">
    <property type="component" value="Chromosome"/>
</dbReference>
<evidence type="ECO:0000313" key="33">
    <source>
        <dbReference type="Proteomes" id="UP000033106"/>
    </source>
</evidence>
<keyword evidence="6" id="KW-0963">Cytoplasm</keyword>
<reference evidence="34" key="2">
    <citation type="submission" date="2016-04" db="EMBL/GenBank/DDBJ databases">
        <authorList>
            <person name="Shah S.A."/>
            <person name="Garrett R.A."/>
        </authorList>
    </citation>
    <scope>NUCLEOTIDE SEQUENCE [LARGE SCALE GENOMIC DNA]</scope>
    <source>
        <strain evidence="34">ATCC 35091 / DSM 1616 / JCM 8930 / NBRC 15331 / P1</strain>
    </source>
</reference>
<dbReference type="InterPro" id="IPR013783">
    <property type="entry name" value="Ig-like_fold"/>
</dbReference>
<evidence type="ECO:0000256" key="8">
    <source>
        <dbReference type="ARBA" id="ARBA00023277"/>
    </source>
</evidence>
<evidence type="ECO:0000256" key="2">
    <source>
        <dbReference type="ARBA" id="ARBA00005199"/>
    </source>
</evidence>
<evidence type="ECO:0000256" key="3">
    <source>
        <dbReference type="ARBA" id="ARBA00008061"/>
    </source>
</evidence>
<dbReference type="SUPFAM" id="SSF51011">
    <property type="entry name" value="Glycosyl hydrolase domain"/>
    <property type="match status" value="1"/>
</dbReference>
<dbReference type="Pfam" id="PF09071">
    <property type="entry name" value="Alpha-amyl_C"/>
    <property type="match status" value="1"/>
</dbReference>
<reference evidence="35 36" key="4">
    <citation type="journal article" date="2018" name="Proc. Natl. Acad. Sci. U.S.A.">
        <title>Nonmutational mechanism of inheritance in the Archaeon Sulfolobus solfataricus.</title>
        <authorList>
            <person name="Payne S."/>
            <person name="McCarthy S."/>
            <person name="Johnson T."/>
            <person name="North E."/>
            <person name="Blum P."/>
        </authorList>
    </citation>
    <scope>NUCLEOTIDE SEQUENCE [LARGE SCALE GENOMIC DNA]</scope>
    <source>
        <strain evidence="23 35">SARC-H</strain>
        <strain evidence="24 39">SARC-I</strain>
        <strain evidence="26 40">SARC-N</strain>
        <strain evidence="27 41">SARC-O</strain>
        <strain evidence="28 36">SUL120</strain>
        <strain evidence="22 37">SULG</strain>
        <strain evidence="25 38">SULM</strain>
    </source>
</reference>
<evidence type="ECO:0000313" key="40">
    <source>
        <dbReference type="Proteomes" id="UP000278715"/>
    </source>
</evidence>
<evidence type="ECO:0000256" key="14">
    <source>
        <dbReference type="PIRNR" id="PIRNR006337"/>
    </source>
</evidence>
<dbReference type="InterPro" id="IPR006047">
    <property type="entry name" value="GH13_cat_dom"/>
</dbReference>
<accession>A0A0E3KD25</accession>
<dbReference type="PATRIC" id="fig|2287.6.peg.3018"/>
<dbReference type="EMBL" id="CP033237">
    <property type="protein sequence ID" value="AZF74589.1"/>
    <property type="molecule type" value="Genomic_DNA"/>
</dbReference>
<evidence type="ECO:0000313" key="37">
    <source>
        <dbReference type="Proteomes" id="UP000273194"/>
    </source>
</evidence>
<evidence type="ECO:0000313" key="35">
    <source>
        <dbReference type="Proteomes" id="UP000267993"/>
    </source>
</evidence>
<proteinExistence type="inferred from homology"/>
<dbReference type="GO" id="GO:0005737">
    <property type="term" value="C:cytoplasm"/>
    <property type="evidence" value="ECO:0007669"/>
    <property type="project" value="UniProtKB-SubCell"/>
</dbReference>
<dbReference type="InterPro" id="IPR015156">
    <property type="entry name" value="Maltooligo_trehalose_arc_C"/>
</dbReference>
<evidence type="ECO:0000256" key="9">
    <source>
        <dbReference type="ARBA" id="ARBA00023295"/>
    </source>
</evidence>
<reference evidence="20" key="5">
    <citation type="submission" date="2018-10" db="EMBL/GenBank/DDBJ databases">
        <authorList>
            <person name="McCarthy S."/>
            <person name="Gradnigo J."/>
            <person name="Johnson T."/>
            <person name="Payne S."/>
            <person name="Lipzen A."/>
            <person name="Schackwitz W."/>
            <person name="Martin J."/>
            <person name="Moriyama E."/>
            <person name="Blum P."/>
        </authorList>
    </citation>
    <scope>NUCLEOTIDE SEQUENCE</scope>
    <source>
        <strain evidence="19">SARC-B</strain>
        <strain evidence="20">SARC-C</strain>
        <strain evidence="21">SULA</strain>
    </source>
</reference>
<dbReference type="NCBIfam" id="TIGR02402">
    <property type="entry name" value="trehalose_TreZ"/>
    <property type="match status" value="1"/>
</dbReference>
<dbReference type="SUPFAM" id="SSF81296">
    <property type="entry name" value="E set domains"/>
    <property type="match status" value="1"/>
</dbReference>
<dbReference type="AlphaFoldDB" id="A0A0E3KD25"/>
<dbReference type="InterPro" id="IPR017853">
    <property type="entry name" value="GH"/>
</dbReference>
<comment type="similarity">
    <text evidence="3 14">Belongs to the glycosyl hydrolase 13 family.</text>
</comment>
<dbReference type="Proteomes" id="UP000269431">
    <property type="component" value="Chromosome"/>
</dbReference>
<dbReference type="Proteomes" id="UP000033106">
    <property type="component" value="Chromosome"/>
</dbReference>
<comment type="pathway">
    <text evidence="2 14">Glycan biosynthesis; trehalose biosynthesis.</text>
</comment>
<gene>
    <name evidence="20" type="primary">treZ</name>
    <name evidence="29" type="ORF">HFC64_05815</name>
    <name evidence="30" type="ORF">SSOP1_2224</name>
    <name evidence="21" type="ORF">SULA_2827</name>
    <name evidence="19" type="ORF">SULB_2828</name>
    <name evidence="20" type="ORF">SULC_2825</name>
    <name evidence="22" type="ORF">SULG_14400</name>
    <name evidence="23" type="ORF">SULH_14400</name>
    <name evidence="24" type="ORF">SULI_14400</name>
    <name evidence="25" type="ORF">SULM_14330</name>
    <name evidence="26" type="ORF">SULN_14320</name>
    <name evidence="27" type="ORF">SULO_14340</name>
    <name evidence="28" type="ORF">SULZ_14420</name>
</gene>
<evidence type="ECO:0000313" key="32">
    <source>
        <dbReference type="Proteomes" id="UP000033085"/>
    </source>
</evidence>
<reference evidence="31 32" key="1">
    <citation type="journal article" date="2015" name="Genome Announc.">
        <title>Complete Genome Sequence of Sulfolobus solfataricus Strain 98/2 and Evolved Derivatives.</title>
        <authorList>
            <person name="McCarthy S."/>
            <person name="Gradnigo J."/>
            <person name="Johnson T."/>
            <person name="Payne S."/>
            <person name="Lipzen A."/>
            <person name="Martin J."/>
            <person name="Schackwitz W."/>
            <person name="Moriyama E."/>
            <person name="Blum P."/>
        </authorList>
    </citation>
    <scope>NUCLEOTIDE SEQUENCE [LARGE SCALE GENOMIC DNA]</scope>
    <source>
        <strain evidence="31">98/2 SULC</strain>
        <strain evidence="19">SARC-B</strain>
        <strain evidence="20">SARC-C</strain>
        <strain evidence="21 33">SULA</strain>
        <strain evidence="32">SULB</strain>
    </source>
</reference>
<dbReference type="EMBL" id="CP033235">
    <property type="protein sequence ID" value="AZF69349.1"/>
    <property type="molecule type" value="Genomic_DNA"/>
</dbReference>
<dbReference type="EMBL" id="CP033238">
    <property type="protein sequence ID" value="AZF77200.1"/>
    <property type="molecule type" value="Genomic_DNA"/>
</dbReference>